<accession>A0A6P6Y0R3</accession>
<evidence type="ECO:0000256" key="7">
    <source>
        <dbReference type="ARBA" id="ARBA00024631"/>
    </source>
</evidence>
<evidence type="ECO:0000256" key="9">
    <source>
        <dbReference type="ARBA" id="ARBA00036810"/>
    </source>
</evidence>
<evidence type="ECO:0000256" key="10">
    <source>
        <dbReference type="ARBA" id="ARBA00040905"/>
    </source>
</evidence>
<keyword evidence="5" id="KW-0472">Membrane</keyword>
<keyword evidence="3" id="KW-0812">Transmembrane</keyword>
<dbReference type="Proteomes" id="UP000515146">
    <property type="component" value="Unplaced"/>
</dbReference>
<comment type="catalytic activity">
    <reaction evidence="9">
        <text>6-(alpha-D-glucosaminyl)-(1-octadecanoyl,2-(9Z)-octadecenoyl-sn-glycero-3-phospho)-1D-myo-inositol(in) = 6-(alpha-D-glucosaminyl)-(1-octadecanoyl,2-(9Z)-octadecenoyl-sn-glycero-3-phospho)-1D-myo-inositol(out)</text>
        <dbReference type="Rhea" id="RHEA:71495"/>
        <dbReference type="ChEBI" id="CHEBI:190691"/>
    </reaction>
</comment>
<keyword evidence="4" id="KW-1133">Transmembrane helix</keyword>
<dbReference type="OMA" id="KNDILFW"/>
<dbReference type="GO" id="GO:0016020">
    <property type="term" value="C:membrane"/>
    <property type="evidence" value="ECO:0007669"/>
    <property type="project" value="UniProtKB-SubCell"/>
</dbReference>
<evidence type="ECO:0000256" key="1">
    <source>
        <dbReference type="ARBA" id="ARBA00004141"/>
    </source>
</evidence>
<dbReference type="GO" id="GO:0012505">
    <property type="term" value="C:endomembrane system"/>
    <property type="evidence" value="ECO:0007669"/>
    <property type="project" value="TreeGrafter"/>
</dbReference>
<gene>
    <name evidence="16" type="primary">LOC113793251</name>
</gene>
<dbReference type="FunCoup" id="A0A6P6Y0R3">
    <property type="interactions" value="1364"/>
</dbReference>
<sequence>MLFSMSISIMRPLSCTSIFVYLFLCYIIYSTYIFYTFLFPPECPNRDVEKCLNPAFKSTDIFQLFLCTSITSETIIAVIDKQLNCYHHNVSFNLAEPFHLDFQIELPPETLNNNSLYQHVILTKLMNSYQVTTNIIRSKHTVTFVAPLTRFLIPQENLFNLLKSDNPKTVFSSKHSKRPVIHWRSKIIVNGLQRPFSLFKSALPYEMLYLFQLDDKGRYLPIIFISDARQRLNDLRPLPKDKKPPVNMQLEVIYEPVPMGRLRLMVLIEKAFATMQKIGFGEREIDDGKGIFFETNASFLLLTVLIISFHALFDFLAFKNDIQFWRHRETMEGLSFNSILWRFISQFIITLYLMDQESSKLITIPSMIATLIELWKMKKLAHIELKGLRFVRKADYQPTNLETKTAELDSLTLKILSYYILPPLLGGGAVYSILYVEHKSFYSWAIQSAVNGAYCFGFISMLPQLFINYKLKSVAHLPWRAFMYKAFNTFIDDFFAFLIPSVPISHRLATFRDDIIFLIYLYQRWLYPIDRNRVIESQFGDQSLADMNNEQTKTMAHKKND</sequence>
<name>A0A6P6Y0R3_DERPT</name>
<dbReference type="PANTHER" id="PTHR21347">
    <property type="entry name" value="CLEFT LIP AND PALATE ASSOCIATED TRANSMEMBRANE PROTEIN-RELATED"/>
    <property type="match status" value="1"/>
</dbReference>
<evidence type="ECO:0000256" key="12">
    <source>
        <dbReference type="ARBA" id="ARBA00043155"/>
    </source>
</evidence>
<evidence type="ECO:0000256" key="2">
    <source>
        <dbReference type="ARBA" id="ARBA00009310"/>
    </source>
</evidence>
<dbReference type="PANTHER" id="PTHR21347:SF0">
    <property type="entry name" value="LIPID SCRAMBLASE CLPTM1L"/>
    <property type="match status" value="1"/>
</dbReference>
<comment type="catalytic activity">
    <reaction evidence="8">
        <text>a 1,2-diacyl-sn-glycero-3-phospho-(1D-myo-inositol)(in) = a 1,2-diacyl-sn-glycero-3-phospho-(1D-myo-inositol)(out)</text>
        <dbReference type="Rhea" id="RHEA:38691"/>
        <dbReference type="ChEBI" id="CHEBI:57880"/>
    </reaction>
</comment>
<comment type="similarity">
    <text evidence="2">Belongs to the CLPTM1 family.</text>
</comment>
<comment type="catalytic activity">
    <reaction evidence="14">
        <text>a 6-(alpha-D-glucosaminyl)-1-(1,2-diacyl-sn-glycero-3-phospho)-1D-myo-inositol(in) = a 6-(alpha-D-glucosaminyl)-1-(1,2-diacyl-sn-glycero-3-phospho)-1D-myo-inositol(out)</text>
        <dbReference type="Rhea" id="RHEA:71491"/>
        <dbReference type="ChEBI" id="CHEBI:57997"/>
    </reaction>
</comment>
<evidence type="ECO:0000256" key="5">
    <source>
        <dbReference type="ARBA" id="ARBA00023136"/>
    </source>
</evidence>
<proteinExistence type="inferred from homology"/>
<comment type="subcellular location">
    <subcellularLocation>
        <location evidence="1">Membrane</location>
        <topology evidence="1">Multi-pass membrane protein</topology>
    </subcellularLocation>
</comment>
<dbReference type="AlphaFoldDB" id="A0A6P6Y0R3"/>
<dbReference type="Pfam" id="PF05602">
    <property type="entry name" value="CLPTM1"/>
    <property type="match status" value="1"/>
</dbReference>
<protein>
    <recommendedName>
        <fullName evidence="10">Lipid scramblase CLPTM1L</fullName>
    </recommendedName>
    <alternativeName>
        <fullName evidence="12">Cisplatin resistance-related protein 9</fullName>
    </alternativeName>
    <alternativeName>
        <fullName evidence="11">Cleft lip and palate transmembrane protein 1-like protein</fullName>
    </alternativeName>
</protein>
<dbReference type="InParanoid" id="A0A6P6Y0R3"/>
<dbReference type="RefSeq" id="XP_027199048.1">
    <property type="nucleotide sequence ID" value="XM_027343247.1"/>
</dbReference>
<evidence type="ECO:0000256" key="6">
    <source>
        <dbReference type="ARBA" id="ARBA00024615"/>
    </source>
</evidence>
<organism evidence="15 16">
    <name type="scientific">Dermatophagoides pteronyssinus</name>
    <name type="common">European house dust mite</name>
    <dbReference type="NCBI Taxonomy" id="6956"/>
    <lineage>
        <taxon>Eukaryota</taxon>
        <taxon>Metazoa</taxon>
        <taxon>Ecdysozoa</taxon>
        <taxon>Arthropoda</taxon>
        <taxon>Chelicerata</taxon>
        <taxon>Arachnida</taxon>
        <taxon>Acari</taxon>
        <taxon>Acariformes</taxon>
        <taxon>Sarcoptiformes</taxon>
        <taxon>Astigmata</taxon>
        <taxon>Psoroptidia</taxon>
        <taxon>Analgoidea</taxon>
        <taxon>Pyroglyphidae</taxon>
        <taxon>Dermatophagoidinae</taxon>
        <taxon>Dermatophagoides</taxon>
    </lineage>
</organism>
<dbReference type="OrthoDB" id="378564at2759"/>
<evidence type="ECO:0000313" key="15">
    <source>
        <dbReference type="Proteomes" id="UP000515146"/>
    </source>
</evidence>
<keyword evidence="15" id="KW-1185">Reference proteome</keyword>
<comment type="function">
    <text evidence="13">Scramblase that mediates the translocation of glucosaminylphosphatidylinositol (alpha-D-GlcN-(1-6)-(1,2-diacyl-sn-glycero-3-phospho)-1D-myo-inositol, GlcN-PI) across the endoplasmic reticulum (ER) membrane, from the cytosolic leaflet to the luminal leaflet of the ER membrane, where it participates in the biosynthesis of glycosylphosphatidylinositol (GPI). GPI is a lipid glycoconjugate involved in post-translational modification of proteins. Can also translocate 1,2-diacyl-sn-glycero-3-phospho-(1D-myo-inositol) (phosphatidylinositol or PI), as well as several other phospholipids (1,2-diacyl-sn-glycero-3-phosphocholine, 1,2-diacyl-sn-glycero-3-phosphoethanolamine), and N-acetylglucosaminylphosphatidylinositol (GlcNAc-PI) in vitro.</text>
</comment>
<reference evidence="16" key="1">
    <citation type="submission" date="2025-08" db="UniProtKB">
        <authorList>
            <consortium name="RefSeq"/>
        </authorList>
    </citation>
    <scope>IDENTIFICATION</scope>
    <source>
        <strain evidence="16">Airmid</strain>
    </source>
</reference>
<comment type="catalytic activity">
    <reaction evidence="6">
        <text>a 1,2-diacyl-sn-glycero-3-phosphoethanolamine(in) = a 1,2-diacyl-sn-glycero-3-phosphoethanolamine(out)</text>
        <dbReference type="Rhea" id="RHEA:38895"/>
        <dbReference type="ChEBI" id="CHEBI:64612"/>
    </reaction>
</comment>
<evidence type="ECO:0000313" key="16">
    <source>
        <dbReference type="RefSeq" id="XP_027199048.1"/>
    </source>
</evidence>
<evidence type="ECO:0000256" key="8">
    <source>
        <dbReference type="ARBA" id="ARBA00035895"/>
    </source>
</evidence>
<dbReference type="KEGG" id="dpte:113793251"/>
<evidence type="ECO:0000256" key="11">
    <source>
        <dbReference type="ARBA" id="ARBA00042320"/>
    </source>
</evidence>
<dbReference type="InterPro" id="IPR008429">
    <property type="entry name" value="CLPTM1"/>
</dbReference>
<evidence type="ECO:0000256" key="13">
    <source>
        <dbReference type="ARBA" id="ARBA00045827"/>
    </source>
</evidence>
<evidence type="ECO:0000256" key="3">
    <source>
        <dbReference type="ARBA" id="ARBA00022692"/>
    </source>
</evidence>
<evidence type="ECO:0000256" key="4">
    <source>
        <dbReference type="ARBA" id="ARBA00022989"/>
    </source>
</evidence>
<evidence type="ECO:0000256" key="14">
    <source>
        <dbReference type="ARBA" id="ARBA00093208"/>
    </source>
</evidence>
<comment type="catalytic activity">
    <reaction evidence="7">
        <text>a 1,2-diacyl-sn-glycero-3-phosphocholine(in) = a 1,2-diacyl-sn-glycero-3-phosphocholine(out)</text>
        <dbReference type="Rhea" id="RHEA:38571"/>
        <dbReference type="ChEBI" id="CHEBI:57643"/>
    </reaction>
</comment>